<feature type="compositionally biased region" description="Low complexity" evidence="1">
    <location>
        <begin position="525"/>
        <end position="536"/>
    </location>
</feature>
<keyword evidence="3" id="KW-1185">Reference proteome</keyword>
<proteinExistence type="predicted"/>
<feature type="compositionally biased region" description="Basic and acidic residues" evidence="1">
    <location>
        <begin position="591"/>
        <end position="602"/>
    </location>
</feature>
<feature type="compositionally biased region" description="Low complexity" evidence="1">
    <location>
        <begin position="556"/>
        <end position="568"/>
    </location>
</feature>
<feature type="compositionally biased region" description="Basic and acidic residues" evidence="1">
    <location>
        <begin position="496"/>
        <end position="506"/>
    </location>
</feature>
<feature type="region of interest" description="Disordered" evidence="1">
    <location>
        <begin position="524"/>
        <end position="602"/>
    </location>
</feature>
<dbReference type="PANTHER" id="PTHR11440">
    <property type="entry name" value="LECITHIN-CHOLESTEROL ACYLTRANSFERASE-RELATED"/>
    <property type="match status" value="1"/>
</dbReference>
<feature type="compositionally biased region" description="Polar residues" evidence="1">
    <location>
        <begin position="477"/>
        <end position="493"/>
    </location>
</feature>
<dbReference type="InterPro" id="IPR029058">
    <property type="entry name" value="AB_hydrolase_fold"/>
</dbReference>
<evidence type="ECO:0000313" key="3">
    <source>
        <dbReference type="Proteomes" id="UP001498398"/>
    </source>
</evidence>
<accession>A0ABR1K4A2</accession>
<gene>
    <name evidence="2" type="ORF">VKT23_003647</name>
</gene>
<sequence>MSSLYLPAQVALLFGRIFNVISTISISTQYLRTSSTSSTTPAPEEPERDDTIHRLIRNPTLFDPVRRPRYPIVLCHGLYGFDSRGPQSFPSLRMHYWANVLSILRDKLGVEVIVTAVPPTGSVSSRAEALHTQLSHKALGRGINFMAHSMGGLDCRHLISNVRPTEYAPLSLTTISTPHRGSPFMDWCAENLGLGKKGEDGTTTRISEVPPGSNPESRLNLSALSSLPSSFTTLLLSMLDSPAYSNLTTDYLQHTFNPSTPDDPKVKYFSVTSRVKSVSIWHPFWFPKMIIDEWEKEERQRLRKQWEADPYNSRDDSTQLFSLDSEWGNDGIVPIQSAKWGEFLGVLEGCDHWELRGSRGIEFGVDLPGIPSMPSIPSISIPNLNLGSLTSFDERSKVSRAGNERERGGRGGLGIGFGSSFGEWSFGTNFSENRDLGGFLRAWWSQEREVKAQAQAEADEMMRGEEPESLPNKRTDATSNSISKSTTPETKSASRARRELERERDDDVIRASTEKLSRVFDWFGSGSPSTVTSSTSTEEKASRERDPSFIPLLHHSSSSSNNSSSSPSPSFPGELKNNAIEQEIRSQQNEPPRKPHERHDLATKADLERFYVALSRKLWDEGL</sequence>
<name>A0ABR1K4A2_9AGAR</name>
<feature type="compositionally biased region" description="Basic and acidic residues" evidence="1">
    <location>
        <begin position="460"/>
        <end position="476"/>
    </location>
</feature>
<evidence type="ECO:0000313" key="2">
    <source>
        <dbReference type="EMBL" id="KAK7469157.1"/>
    </source>
</evidence>
<dbReference type="Proteomes" id="UP001498398">
    <property type="component" value="Unassembled WGS sequence"/>
</dbReference>
<feature type="region of interest" description="Disordered" evidence="1">
    <location>
        <begin position="451"/>
        <end position="506"/>
    </location>
</feature>
<evidence type="ECO:0008006" key="4">
    <source>
        <dbReference type="Google" id="ProtNLM"/>
    </source>
</evidence>
<dbReference type="Gene3D" id="3.40.50.1820">
    <property type="entry name" value="alpha/beta hydrolase"/>
    <property type="match status" value="1"/>
</dbReference>
<feature type="compositionally biased region" description="Basic and acidic residues" evidence="1">
    <location>
        <begin position="537"/>
        <end position="547"/>
    </location>
</feature>
<dbReference type="SUPFAM" id="SSF53474">
    <property type="entry name" value="alpha/beta-Hydrolases"/>
    <property type="match status" value="1"/>
</dbReference>
<comment type="caution">
    <text evidence="2">The sequence shown here is derived from an EMBL/GenBank/DDBJ whole genome shotgun (WGS) entry which is preliminary data.</text>
</comment>
<reference evidence="2 3" key="1">
    <citation type="submission" date="2024-01" db="EMBL/GenBank/DDBJ databases">
        <title>A draft genome for the cacao thread blight pathogen Marasmiellus scandens.</title>
        <authorList>
            <person name="Baruah I.K."/>
            <person name="Leung J."/>
            <person name="Bukari Y."/>
            <person name="Amoako-Attah I."/>
            <person name="Meinhardt L.W."/>
            <person name="Bailey B.A."/>
            <person name="Cohen S.P."/>
        </authorList>
    </citation>
    <scope>NUCLEOTIDE SEQUENCE [LARGE SCALE GENOMIC DNA]</scope>
    <source>
        <strain evidence="2 3">GH-19</strain>
    </source>
</reference>
<organism evidence="2 3">
    <name type="scientific">Marasmiellus scandens</name>
    <dbReference type="NCBI Taxonomy" id="2682957"/>
    <lineage>
        <taxon>Eukaryota</taxon>
        <taxon>Fungi</taxon>
        <taxon>Dikarya</taxon>
        <taxon>Basidiomycota</taxon>
        <taxon>Agaricomycotina</taxon>
        <taxon>Agaricomycetes</taxon>
        <taxon>Agaricomycetidae</taxon>
        <taxon>Agaricales</taxon>
        <taxon>Marasmiineae</taxon>
        <taxon>Omphalotaceae</taxon>
        <taxon>Marasmiellus</taxon>
    </lineage>
</organism>
<evidence type="ECO:0000256" key="1">
    <source>
        <dbReference type="SAM" id="MobiDB-lite"/>
    </source>
</evidence>
<protein>
    <recommendedName>
        <fullName evidence="4">Alpha/beta-hydrolase</fullName>
    </recommendedName>
</protein>
<dbReference type="EMBL" id="JBANRG010000003">
    <property type="protein sequence ID" value="KAK7469157.1"/>
    <property type="molecule type" value="Genomic_DNA"/>
</dbReference>